<dbReference type="Gene3D" id="1.20.1560.10">
    <property type="entry name" value="ABC transporter type 1, transmembrane domain"/>
    <property type="match status" value="1"/>
</dbReference>
<dbReference type="InterPro" id="IPR036640">
    <property type="entry name" value="ABC1_TM_sf"/>
</dbReference>
<feature type="domain" description="ABC transporter" evidence="7">
    <location>
        <begin position="394"/>
        <end position="602"/>
    </location>
</feature>
<dbReference type="OrthoDB" id="4966664at2"/>
<feature type="region of interest" description="Disordered" evidence="5">
    <location>
        <begin position="39"/>
        <end position="61"/>
    </location>
</feature>
<reference evidence="9 10" key="1">
    <citation type="submission" date="2017-07" db="EMBL/GenBank/DDBJ databases">
        <title>Amycolatopsis antarcticus sp. nov., isolated from the surface of an Antarcticus brown macroalga.</title>
        <authorList>
            <person name="Wang J."/>
            <person name="Leiva S."/>
            <person name="Huang J."/>
            <person name="Huang Y."/>
        </authorList>
    </citation>
    <scope>NUCLEOTIDE SEQUENCE [LARGE SCALE GENOMIC DNA]</scope>
    <source>
        <strain evidence="9 10">AU-G6</strain>
    </source>
</reference>
<feature type="transmembrane region" description="Helical" evidence="6">
    <location>
        <begin position="208"/>
        <end position="227"/>
    </location>
</feature>
<gene>
    <name evidence="9" type="ORF">CFN78_20205</name>
</gene>
<dbReference type="SUPFAM" id="SSF52540">
    <property type="entry name" value="P-loop containing nucleoside triphosphate hydrolases"/>
    <property type="match status" value="1"/>
</dbReference>
<dbReference type="InterPro" id="IPR039421">
    <property type="entry name" value="Type_1_exporter"/>
</dbReference>
<organism evidence="9 10">
    <name type="scientific">Amycolatopsis antarctica</name>
    <dbReference type="NCBI Taxonomy" id="1854586"/>
    <lineage>
        <taxon>Bacteria</taxon>
        <taxon>Bacillati</taxon>
        <taxon>Actinomycetota</taxon>
        <taxon>Actinomycetes</taxon>
        <taxon>Pseudonocardiales</taxon>
        <taxon>Pseudonocardiaceae</taxon>
        <taxon>Amycolatopsis</taxon>
    </lineage>
</organism>
<dbReference type="Pfam" id="PF00005">
    <property type="entry name" value="ABC_tran"/>
    <property type="match status" value="1"/>
</dbReference>
<dbReference type="PROSITE" id="PS00211">
    <property type="entry name" value="ABC_TRANSPORTER_1"/>
    <property type="match status" value="1"/>
</dbReference>
<dbReference type="Gene3D" id="3.40.50.300">
    <property type="entry name" value="P-loop containing nucleotide triphosphate hydrolases"/>
    <property type="match status" value="1"/>
</dbReference>
<dbReference type="InterPro" id="IPR027417">
    <property type="entry name" value="P-loop_NTPase"/>
</dbReference>
<name>A0A263CZ67_9PSEU</name>
<dbReference type="GO" id="GO:0016887">
    <property type="term" value="F:ATP hydrolysis activity"/>
    <property type="evidence" value="ECO:0007669"/>
    <property type="project" value="InterPro"/>
</dbReference>
<accession>A0A263CZ67</accession>
<keyword evidence="10" id="KW-1185">Reference proteome</keyword>
<evidence type="ECO:0000256" key="3">
    <source>
        <dbReference type="ARBA" id="ARBA00022989"/>
    </source>
</evidence>
<feature type="domain" description="ABC transmembrane type-1" evidence="8">
    <location>
        <begin position="98"/>
        <end position="376"/>
    </location>
</feature>
<dbReference type="PANTHER" id="PTHR24221:SF654">
    <property type="entry name" value="ATP-BINDING CASSETTE SUB-FAMILY B MEMBER 6"/>
    <property type="match status" value="1"/>
</dbReference>
<dbReference type="InterPro" id="IPR017871">
    <property type="entry name" value="ABC_transporter-like_CS"/>
</dbReference>
<dbReference type="GO" id="GO:0005524">
    <property type="term" value="F:ATP binding"/>
    <property type="evidence" value="ECO:0007669"/>
    <property type="project" value="InterPro"/>
</dbReference>
<sequence>MSTYCEASCTRHRNTSTYCAPPGRNTSTYCAPREEYGAGGAPGRQGAGAENRSPGGGGRAYRRTVTVTAPTFRPPARLTPLRYLTALLRARPWVVVSAAVFGALWSLPGAALPIVAGKGVQAIADGDSAGIRLAVLLVLLLGLVQAGAGGGLSFSAHTLWIHGATGTQRAVAEHAAGLGATLRGAASTGDVVAISGADVNHIGNALEVLGRAFGSVLVFLGVGVVLLTTSPLLGLVALLGVPLAVLGVGPLLAPLQRRKAAQREQLTDVTSLGADIVSGLRVLRGIGGERRFLGRFRTASQRVRVAGGEVGRSEAWLAAAEVALPGLVTIAITWLGARLALDGAIGVGDLVAFYGASAFLVVPVGTAIEAANAISSGLVAARKPCAVLALRPALPEPDRPVDLPPGPLDLHDSATGITAVAGKLTVIDAGPDAEVLADRLTRFAEPDAGEHVLVGGVRADRVRLKELRSRVVHAHNQDLWFSGILGEQVAPDRVSGVTVAAALDAADAGDIVDALPDGVGELIGERGREVSGGQRQRLSLARALATDADVLVLDEPTSAVDAHTEARIIERVAELRRGRTTVVFSQSPLWTSQADDVVVRREVTP</sequence>
<dbReference type="GO" id="GO:0140359">
    <property type="term" value="F:ABC-type transporter activity"/>
    <property type="evidence" value="ECO:0007669"/>
    <property type="project" value="InterPro"/>
</dbReference>
<proteinExistence type="predicted"/>
<keyword evidence="2 6" id="KW-0812">Transmembrane</keyword>
<evidence type="ECO:0000256" key="5">
    <source>
        <dbReference type="SAM" id="MobiDB-lite"/>
    </source>
</evidence>
<keyword evidence="3 6" id="KW-1133">Transmembrane helix</keyword>
<evidence type="ECO:0000256" key="6">
    <source>
        <dbReference type="SAM" id="Phobius"/>
    </source>
</evidence>
<evidence type="ECO:0000256" key="2">
    <source>
        <dbReference type="ARBA" id="ARBA00022692"/>
    </source>
</evidence>
<evidence type="ECO:0000259" key="7">
    <source>
        <dbReference type="PROSITE" id="PS50893"/>
    </source>
</evidence>
<dbReference type="InterPro" id="IPR011527">
    <property type="entry name" value="ABC1_TM_dom"/>
</dbReference>
<dbReference type="PROSITE" id="PS50929">
    <property type="entry name" value="ABC_TM1F"/>
    <property type="match status" value="1"/>
</dbReference>
<dbReference type="InterPro" id="IPR003439">
    <property type="entry name" value="ABC_transporter-like_ATP-bd"/>
</dbReference>
<feature type="transmembrane region" description="Helical" evidence="6">
    <location>
        <begin position="129"/>
        <end position="152"/>
    </location>
</feature>
<dbReference type="PANTHER" id="PTHR24221">
    <property type="entry name" value="ATP-BINDING CASSETTE SUB-FAMILY B"/>
    <property type="match status" value="1"/>
</dbReference>
<feature type="transmembrane region" description="Helical" evidence="6">
    <location>
        <begin position="93"/>
        <end position="117"/>
    </location>
</feature>
<dbReference type="GO" id="GO:0005886">
    <property type="term" value="C:plasma membrane"/>
    <property type="evidence" value="ECO:0007669"/>
    <property type="project" value="UniProtKB-SubCell"/>
</dbReference>
<comment type="caution">
    <text evidence="9">The sequence shown here is derived from an EMBL/GenBank/DDBJ whole genome shotgun (WGS) entry which is preliminary data.</text>
</comment>
<protein>
    <submittedName>
        <fullName evidence="9">Multidrug ABC transporter permease</fullName>
    </submittedName>
</protein>
<feature type="transmembrane region" description="Helical" evidence="6">
    <location>
        <begin position="233"/>
        <end position="253"/>
    </location>
</feature>
<dbReference type="Pfam" id="PF00664">
    <property type="entry name" value="ABC_membrane"/>
    <property type="match status" value="1"/>
</dbReference>
<dbReference type="EMBL" id="NKYE01000013">
    <property type="protein sequence ID" value="OZM71470.1"/>
    <property type="molecule type" value="Genomic_DNA"/>
</dbReference>
<evidence type="ECO:0000313" key="10">
    <source>
        <dbReference type="Proteomes" id="UP000242444"/>
    </source>
</evidence>
<dbReference type="Proteomes" id="UP000242444">
    <property type="component" value="Unassembled WGS sequence"/>
</dbReference>
<dbReference type="SUPFAM" id="SSF90123">
    <property type="entry name" value="ABC transporter transmembrane region"/>
    <property type="match status" value="1"/>
</dbReference>
<dbReference type="GO" id="GO:0034040">
    <property type="term" value="F:ATPase-coupled lipid transmembrane transporter activity"/>
    <property type="evidence" value="ECO:0007669"/>
    <property type="project" value="TreeGrafter"/>
</dbReference>
<dbReference type="AlphaFoldDB" id="A0A263CZ67"/>
<dbReference type="PROSITE" id="PS50893">
    <property type="entry name" value="ABC_TRANSPORTER_2"/>
    <property type="match status" value="1"/>
</dbReference>
<evidence type="ECO:0000256" key="1">
    <source>
        <dbReference type="ARBA" id="ARBA00004651"/>
    </source>
</evidence>
<dbReference type="InParanoid" id="A0A263CZ67"/>
<evidence type="ECO:0000313" key="9">
    <source>
        <dbReference type="EMBL" id="OZM71470.1"/>
    </source>
</evidence>
<evidence type="ECO:0000259" key="8">
    <source>
        <dbReference type="PROSITE" id="PS50929"/>
    </source>
</evidence>
<comment type="subcellular location">
    <subcellularLocation>
        <location evidence="1">Cell membrane</location>
        <topology evidence="1">Multi-pass membrane protein</topology>
    </subcellularLocation>
</comment>
<keyword evidence="4 6" id="KW-0472">Membrane</keyword>
<evidence type="ECO:0000256" key="4">
    <source>
        <dbReference type="ARBA" id="ARBA00023136"/>
    </source>
</evidence>